<comment type="caution">
    <text evidence="1">The sequence shown here is derived from an EMBL/GenBank/DDBJ whole genome shotgun (WGS) entry which is preliminary data.</text>
</comment>
<sequence length="150" mass="17963">MTKKDLKLTIEPVPESAWGENLRKYLPKEVWDRIRKEVFRRANYKCSICGKRGKLHCHEVWEYDDQNHILKLKGFMALCENCHLIKHWGMATILASEGKIKLEDLINHFMEVNNCNRTTFEEHKKEAIQKFNERSRYEWIIDISILKSKD</sequence>
<keyword evidence="1" id="KW-0255">Endonuclease</keyword>
<protein>
    <submittedName>
        <fullName evidence="1">HNH endonuclease</fullName>
    </submittedName>
</protein>
<dbReference type="GO" id="GO:0004519">
    <property type="term" value="F:endonuclease activity"/>
    <property type="evidence" value="ECO:0007669"/>
    <property type="project" value="UniProtKB-KW"/>
</dbReference>
<reference evidence="1" key="1">
    <citation type="journal article" date="2020" name="mSystems">
        <title>Genome- and Community-Level Interaction Insights into Carbon Utilization and Element Cycling Functions of Hydrothermarchaeota in Hydrothermal Sediment.</title>
        <authorList>
            <person name="Zhou Z."/>
            <person name="Liu Y."/>
            <person name="Xu W."/>
            <person name="Pan J."/>
            <person name="Luo Z.H."/>
            <person name="Li M."/>
        </authorList>
    </citation>
    <scope>NUCLEOTIDE SEQUENCE [LARGE SCALE GENOMIC DNA]</scope>
    <source>
        <strain evidence="1">SpSt-81</strain>
    </source>
</reference>
<keyword evidence="1" id="KW-0378">Hydrolase</keyword>
<dbReference type="AlphaFoldDB" id="A0A7C3MIM1"/>
<name>A0A7C3MIM1_DICTH</name>
<proteinExistence type="predicted"/>
<organism evidence="1">
    <name type="scientific">Dictyoglomus thermophilum</name>
    <dbReference type="NCBI Taxonomy" id="14"/>
    <lineage>
        <taxon>Bacteria</taxon>
        <taxon>Pseudomonadati</taxon>
        <taxon>Dictyoglomota</taxon>
        <taxon>Dictyoglomia</taxon>
        <taxon>Dictyoglomales</taxon>
        <taxon>Dictyoglomaceae</taxon>
        <taxon>Dictyoglomus</taxon>
    </lineage>
</organism>
<accession>A0A7C3MIM1</accession>
<gene>
    <name evidence="1" type="ORF">ENW00_07600</name>
</gene>
<dbReference type="EMBL" id="DTIN01000032">
    <property type="protein sequence ID" value="HFX13990.1"/>
    <property type="molecule type" value="Genomic_DNA"/>
</dbReference>
<evidence type="ECO:0000313" key="1">
    <source>
        <dbReference type="EMBL" id="HFX13990.1"/>
    </source>
</evidence>
<keyword evidence="1" id="KW-0540">Nuclease</keyword>